<protein>
    <submittedName>
        <fullName evidence="10">Acyl-CoA dehydrogenase</fullName>
    </submittedName>
</protein>
<feature type="region of interest" description="Disordered" evidence="6">
    <location>
        <begin position="1"/>
        <end position="34"/>
    </location>
</feature>
<dbReference type="SUPFAM" id="SSF47203">
    <property type="entry name" value="Acyl-CoA dehydrogenase C-terminal domain-like"/>
    <property type="match status" value="1"/>
</dbReference>
<evidence type="ECO:0000313" key="10">
    <source>
        <dbReference type="EMBL" id="MBP2411730.1"/>
    </source>
</evidence>
<evidence type="ECO:0000259" key="7">
    <source>
        <dbReference type="Pfam" id="PF00441"/>
    </source>
</evidence>
<dbReference type="RefSeq" id="WP_245346378.1">
    <property type="nucleotide sequence ID" value="NZ_JAGIOI010000001.1"/>
</dbReference>
<reference evidence="10 11" key="1">
    <citation type="submission" date="2021-03" db="EMBL/GenBank/DDBJ databases">
        <title>Sequencing the genomes of 1000 actinobacteria strains.</title>
        <authorList>
            <person name="Klenk H.-P."/>
        </authorList>
    </citation>
    <scope>NUCLEOTIDE SEQUENCE [LARGE SCALE GENOMIC DNA]</scope>
    <source>
        <strain evidence="10 11">DSM 16005</strain>
    </source>
</reference>
<dbReference type="PANTHER" id="PTHR42707">
    <property type="entry name" value="ACYL-COA DEHYDROGENASE"/>
    <property type="match status" value="1"/>
</dbReference>
<accession>A0ABS4YSH9</accession>
<dbReference type="Gene3D" id="6.10.250.600">
    <property type="match status" value="1"/>
</dbReference>
<dbReference type="Gene3D" id="1.20.140.10">
    <property type="entry name" value="Butyryl-CoA Dehydrogenase, subunit A, domain 3"/>
    <property type="match status" value="1"/>
</dbReference>
<sequence length="558" mass="59991">MTATDAGMTAGPLTDSPSASNATHRVLNQPPPRVDINEYTANIPLQQYLHSVGEAEGDGELEATGAVVGSAQFQDDARLAHRNPPILHTHNKYGERIDEVEYHPSYHRVIGQAVAAGAHTSAWEDPGKGANALRAAQFMLFAQVEPGHACPVSMSHAAVDSLQLAPELAGEWLPRLYSRQYSPELARGKPGALFGMAMTEKQGGSDVRANTTRAEAAGDRHLLTGHKWFCSAPMSDAFLVLAQDDAGLGCFLVPRVLPDGTRNVFMLQRLKDKVGNRSNASSEVEFANTAGWRIGEPGRGVRAIMGMVGQTRLDCILGTAAGMRQSVAEAVWHTRHRRAFGARLIDQAAMTNVLADLALESEAATVVSMRLSRAFDNDAGPSERAFRRLATAVTKYWVCKRGPNHAYEAMECLGGNGYIEDFPLAMRYREQPVMAIWEGTGNVIALDVLRAMATEPESVEAFFAEVRIASGENRVFDDSVAVLREGVAAVAQAPQDFAGQARNVVERMALALQASLLIRFAPAAVSDAFVDARLGADRTFNYGGLAPSADLAAILARA</sequence>
<organism evidence="10 11">
    <name type="scientific">Arthrobacter stackebrandtii</name>
    <dbReference type="NCBI Taxonomy" id="272161"/>
    <lineage>
        <taxon>Bacteria</taxon>
        <taxon>Bacillati</taxon>
        <taxon>Actinomycetota</taxon>
        <taxon>Actinomycetes</taxon>
        <taxon>Micrococcales</taxon>
        <taxon>Micrococcaceae</taxon>
        <taxon>Arthrobacter</taxon>
    </lineage>
</organism>
<comment type="caution">
    <text evidence="10">The sequence shown here is derived from an EMBL/GenBank/DDBJ whole genome shotgun (WGS) entry which is preliminary data.</text>
</comment>
<dbReference type="Pfam" id="PF18158">
    <property type="entry name" value="AidB_N"/>
    <property type="match status" value="1"/>
</dbReference>
<evidence type="ECO:0000256" key="2">
    <source>
        <dbReference type="ARBA" id="ARBA00009347"/>
    </source>
</evidence>
<evidence type="ECO:0000256" key="4">
    <source>
        <dbReference type="ARBA" id="ARBA00022827"/>
    </source>
</evidence>
<dbReference type="Pfam" id="PF00441">
    <property type="entry name" value="Acyl-CoA_dh_1"/>
    <property type="match status" value="1"/>
</dbReference>
<evidence type="ECO:0000256" key="5">
    <source>
        <dbReference type="RuleBase" id="RU362125"/>
    </source>
</evidence>
<gene>
    <name evidence="10" type="ORF">JOF48_000529</name>
</gene>
<dbReference type="InterPro" id="IPR052904">
    <property type="entry name" value="Acyl-CoA_dehydrogenase-like"/>
</dbReference>
<dbReference type="Proteomes" id="UP000711614">
    <property type="component" value="Unassembled WGS sequence"/>
</dbReference>
<evidence type="ECO:0000259" key="8">
    <source>
        <dbReference type="Pfam" id="PF02770"/>
    </source>
</evidence>
<evidence type="ECO:0000256" key="6">
    <source>
        <dbReference type="SAM" id="MobiDB-lite"/>
    </source>
</evidence>
<evidence type="ECO:0000256" key="3">
    <source>
        <dbReference type="ARBA" id="ARBA00022630"/>
    </source>
</evidence>
<dbReference type="InterPro" id="IPR006089">
    <property type="entry name" value="Acyl-CoA_DH_CS"/>
</dbReference>
<dbReference type="EMBL" id="JAGIOI010000001">
    <property type="protein sequence ID" value="MBP2411730.1"/>
    <property type="molecule type" value="Genomic_DNA"/>
</dbReference>
<name>A0ABS4YSH9_9MICC</name>
<dbReference type="PROSITE" id="PS00072">
    <property type="entry name" value="ACYL_COA_DH_1"/>
    <property type="match status" value="1"/>
</dbReference>
<proteinExistence type="inferred from homology"/>
<keyword evidence="3 5" id="KW-0285">Flavoprotein</keyword>
<feature type="domain" description="Adaptive response protein AidB N-terminal" evidence="9">
    <location>
        <begin position="28"/>
        <end position="183"/>
    </location>
</feature>
<dbReference type="InterPro" id="IPR006091">
    <property type="entry name" value="Acyl-CoA_Oxase/DH_mid-dom"/>
</dbReference>
<dbReference type="InterPro" id="IPR009075">
    <property type="entry name" value="AcylCo_DH/oxidase_C"/>
</dbReference>
<dbReference type="InterPro" id="IPR036250">
    <property type="entry name" value="AcylCo_DH-like_C"/>
</dbReference>
<dbReference type="InterPro" id="IPR041504">
    <property type="entry name" value="AidB_N"/>
</dbReference>
<feature type="domain" description="Acyl-CoA oxidase/dehydrogenase middle" evidence="8">
    <location>
        <begin position="195"/>
        <end position="288"/>
    </location>
</feature>
<evidence type="ECO:0000313" key="11">
    <source>
        <dbReference type="Proteomes" id="UP000711614"/>
    </source>
</evidence>
<keyword evidence="4 5" id="KW-0274">FAD</keyword>
<comment type="similarity">
    <text evidence="2 5">Belongs to the acyl-CoA dehydrogenase family.</text>
</comment>
<dbReference type="PANTHER" id="PTHR42707:SF3">
    <property type="entry name" value="ACYL-COA DEHYDROGENASE AIDB-RELATED"/>
    <property type="match status" value="1"/>
</dbReference>
<evidence type="ECO:0000256" key="1">
    <source>
        <dbReference type="ARBA" id="ARBA00001974"/>
    </source>
</evidence>
<keyword evidence="11" id="KW-1185">Reference proteome</keyword>
<dbReference type="Pfam" id="PF02770">
    <property type="entry name" value="Acyl-CoA_dh_M"/>
    <property type="match status" value="1"/>
</dbReference>
<comment type="cofactor">
    <cofactor evidence="1 5">
        <name>FAD</name>
        <dbReference type="ChEBI" id="CHEBI:57692"/>
    </cofactor>
</comment>
<dbReference type="Gene3D" id="2.40.110.20">
    <property type="match status" value="1"/>
</dbReference>
<dbReference type="InterPro" id="IPR009100">
    <property type="entry name" value="AcylCoA_DH/oxidase_NM_dom_sf"/>
</dbReference>
<dbReference type="SUPFAM" id="SSF56645">
    <property type="entry name" value="Acyl-CoA dehydrogenase NM domain-like"/>
    <property type="match status" value="1"/>
</dbReference>
<evidence type="ECO:0000259" key="9">
    <source>
        <dbReference type="Pfam" id="PF18158"/>
    </source>
</evidence>
<keyword evidence="5" id="KW-0560">Oxidoreductase</keyword>
<feature type="domain" description="Acyl-CoA dehydrogenase/oxidase C-terminal" evidence="7">
    <location>
        <begin position="298"/>
        <end position="452"/>
    </location>
</feature>